<keyword evidence="3" id="KW-1185">Reference proteome</keyword>
<proteinExistence type="predicted"/>
<gene>
    <name evidence="2" type="ORF">PG996_012605</name>
</gene>
<protein>
    <submittedName>
        <fullName evidence="2">Uncharacterized protein</fullName>
    </submittedName>
</protein>
<evidence type="ECO:0000313" key="3">
    <source>
        <dbReference type="Proteomes" id="UP001446871"/>
    </source>
</evidence>
<feature type="compositionally biased region" description="Low complexity" evidence="1">
    <location>
        <begin position="51"/>
        <end position="67"/>
    </location>
</feature>
<comment type="caution">
    <text evidence="2">The sequence shown here is derived from an EMBL/GenBank/DDBJ whole genome shotgun (WGS) entry which is preliminary data.</text>
</comment>
<dbReference type="Proteomes" id="UP001446871">
    <property type="component" value="Unassembled WGS sequence"/>
</dbReference>
<organism evidence="2 3">
    <name type="scientific">Apiospora saccharicola</name>
    <dbReference type="NCBI Taxonomy" id="335842"/>
    <lineage>
        <taxon>Eukaryota</taxon>
        <taxon>Fungi</taxon>
        <taxon>Dikarya</taxon>
        <taxon>Ascomycota</taxon>
        <taxon>Pezizomycotina</taxon>
        <taxon>Sordariomycetes</taxon>
        <taxon>Xylariomycetidae</taxon>
        <taxon>Amphisphaeriales</taxon>
        <taxon>Apiosporaceae</taxon>
        <taxon>Apiospora</taxon>
    </lineage>
</organism>
<reference evidence="2 3" key="1">
    <citation type="submission" date="2023-01" db="EMBL/GenBank/DDBJ databases">
        <title>Analysis of 21 Apiospora genomes using comparative genomics revels a genus with tremendous synthesis potential of carbohydrate active enzymes and secondary metabolites.</title>
        <authorList>
            <person name="Sorensen T."/>
        </authorList>
    </citation>
    <scope>NUCLEOTIDE SEQUENCE [LARGE SCALE GENOMIC DNA]</scope>
    <source>
        <strain evidence="2 3">CBS 83171</strain>
    </source>
</reference>
<feature type="region of interest" description="Disordered" evidence="1">
    <location>
        <begin position="1"/>
        <end position="81"/>
    </location>
</feature>
<evidence type="ECO:0000256" key="1">
    <source>
        <dbReference type="SAM" id="MobiDB-lite"/>
    </source>
</evidence>
<feature type="region of interest" description="Disordered" evidence="1">
    <location>
        <begin position="100"/>
        <end position="133"/>
    </location>
</feature>
<dbReference type="EMBL" id="JAQQWM010000008">
    <property type="protein sequence ID" value="KAK8053304.1"/>
    <property type="molecule type" value="Genomic_DNA"/>
</dbReference>
<accession>A0ABR1U329</accession>
<evidence type="ECO:0000313" key="2">
    <source>
        <dbReference type="EMBL" id="KAK8053304.1"/>
    </source>
</evidence>
<sequence>MLTSFTPDEDGGTVIPNSPMRQKGPRQLPSPRRPRGTPGSQPTVEQQPARADPSSTTNTAPTAATCAGRPAPTRYPDHGAMDASLSSAVRWNSRVAARRPLAPIMSTRPRQCPPRLGANAAKSSPGRRGEFRQKTMRRAPDYHKDYQRKLQRDILAKKMVVLLDDLRTSLGAPVH</sequence>
<name>A0ABR1U329_9PEZI</name>